<evidence type="ECO:0000313" key="2">
    <source>
        <dbReference type="EMBL" id="WRY32965.1"/>
    </source>
</evidence>
<protein>
    <recommendedName>
        <fullName evidence="5">LydA holin phage, holin superfamily III</fullName>
    </recommendedName>
</protein>
<feature type="transmembrane region" description="Helical" evidence="1">
    <location>
        <begin position="53"/>
        <end position="75"/>
    </location>
</feature>
<accession>A0ABZ1DZ14</accession>
<proteinExistence type="predicted"/>
<name>A0ABZ1DZ14_9RHOB</name>
<dbReference type="EMBL" id="CP135443">
    <property type="protein sequence ID" value="WRY33461.1"/>
    <property type="molecule type" value="Genomic_DNA"/>
</dbReference>
<evidence type="ECO:0000256" key="1">
    <source>
        <dbReference type="SAM" id="Phobius"/>
    </source>
</evidence>
<reference evidence="3 4" key="1">
    <citation type="submission" date="2023-09" db="EMBL/GenBank/DDBJ databases">
        <title>Thioclava shenzhenensis sp. nov., a multidrug resistant bacteria-antagonizing species isolated from coastal seawater.</title>
        <authorList>
            <person name="Long M."/>
        </authorList>
    </citation>
    <scope>NUCLEOTIDE SEQUENCE [LARGE SCALE GENOMIC DNA]</scope>
    <source>
        <strain evidence="3 4">FTW29</strain>
    </source>
</reference>
<feature type="transmembrane region" description="Helical" evidence="1">
    <location>
        <begin position="12"/>
        <end position="32"/>
    </location>
</feature>
<dbReference type="RefSeq" id="WP_339109275.1">
    <property type="nucleotide sequence ID" value="NZ_CP135443.1"/>
</dbReference>
<dbReference type="Proteomes" id="UP001623290">
    <property type="component" value="Chromosome"/>
</dbReference>
<sequence>MPEKDPSLWENIWLYLSLIITWATGAAGQIYVSGGVGGAVRWIMEIKGKSPISFLRILLDGVTAVITGAIFARYLGPVIANWLAGVGMWPDAGDATTAGFLAGVGGMSVAKVVIAMIDAQSHKFTGKK</sequence>
<evidence type="ECO:0008006" key="5">
    <source>
        <dbReference type="Google" id="ProtNLM"/>
    </source>
</evidence>
<gene>
    <name evidence="2" type="ORF">RPE78_09670</name>
    <name evidence="3" type="ORF">RPE78_12365</name>
</gene>
<keyword evidence="1" id="KW-0812">Transmembrane</keyword>
<organism evidence="3 4">
    <name type="scientific">Thioclava litoralis</name>
    <dbReference type="NCBI Taxonomy" id="3076557"/>
    <lineage>
        <taxon>Bacteria</taxon>
        <taxon>Pseudomonadati</taxon>
        <taxon>Pseudomonadota</taxon>
        <taxon>Alphaproteobacteria</taxon>
        <taxon>Rhodobacterales</taxon>
        <taxon>Paracoccaceae</taxon>
        <taxon>Thioclava</taxon>
    </lineage>
</organism>
<dbReference type="EMBL" id="CP135443">
    <property type="protein sequence ID" value="WRY32965.1"/>
    <property type="molecule type" value="Genomic_DNA"/>
</dbReference>
<keyword evidence="1" id="KW-0472">Membrane</keyword>
<keyword evidence="4" id="KW-1185">Reference proteome</keyword>
<evidence type="ECO:0000313" key="4">
    <source>
        <dbReference type="Proteomes" id="UP001623290"/>
    </source>
</evidence>
<keyword evidence="1" id="KW-1133">Transmembrane helix</keyword>
<evidence type="ECO:0000313" key="3">
    <source>
        <dbReference type="EMBL" id="WRY33461.1"/>
    </source>
</evidence>
<feature type="transmembrane region" description="Helical" evidence="1">
    <location>
        <begin position="95"/>
        <end position="117"/>
    </location>
</feature>